<comment type="caution">
    <text evidence="1">The sequence shown here is derived from an EMBL/GenBank/DDBJ whole genome shotgun (WGS) entry which is preliminary data.</text>
</comment>
<proteinExistence type="predicted"/>
<dbReference type="EMBL" id="RCZD01000008">
    <property type="protein sequence ID" value="TPG59888.1"/>
    <property type="molecule type" value="Genomic_DNA"/>
</dbReference>
<protein>
    <submittedName>
        <fullName evidence="1">Uncharacterized protein</fullName>
    </submittedName>
</protein>
<dbReference type="AlphaFoldDB" id="A0A502GEC2"/>
<reference evidence="1 2" key="1">
    <citation type="journal article" date="2019" name="Environ. Microbiol.">
        <title>Species interactions and distinct microbial communities in high Arctic permafrost affected cryosols are associated with the CH4 and CO2 gas fluxes.</title>
        <authorList>
            <person name="Altshuler I."/>
            <person name="Hamel J."/>
            <person name="Turney S."/>
            <person name="Magnuson E."/>
            <person name="Levesque R."/>
            <person name="Greer C."/>
            <person name="Whyte L.G."/>
        </authorList>
    </citation>
    <scope>NUCLEOTIDE SEQUENCE [LARGE SCALE GENOMIC DNA]</scope>
    <source>
        <strain evidence="1 2">E4</strain>
    </source>
</reference>
<accession>A0A502GEC2</accession>
<keyword evidence="2" id="KW-1185">Reference proteome</keyword>
<gene>
    <name evidence="1" type="ORF">EAH77_15085</name>
</gene>
<organism evidence="1 2">
    <name type="scientific">Ewingella americana</name>
    <dbReference type="NCBI Taxonomy" id="41202"/>
    <lineage>
        <taxon>Bacteria</taxon>
        <taxon>Pseudomonadati</taxon>
        <taxon>Pseudomonadota</taxon>
        <taxon>Gammaproteobacteria</taxon>
        <taxon>Enterobacterales</taxon>
        <taxon>Yersiniaceae</taxon>
        <taxon>Ewingella</taxon>
    </lineage>
</organism>
<dbReference type="RefSeq" id="WP_140473618.1">
    <property type="nucleotide sequence ID" value="NZ_RCZD01000008.1"/>
</dbReference>
<evidence type="ECO:0000313" key="1">
    <source>
        <dbReference type="EMBL" id="TPG59888.1"/>
    </source>
</evidence>
<name>A0A502GEC2_9GAMM</name>
<evidence type="ECO:0000313" key="2">
    <source>
        <dbReference type="Proteomes" id="UP000317663"/>
    </source>
</evidence>
<sequence length="105" mass="11764">MSLNTDKLLKDLENTQGLSIPERIAAINTAIVEFVRPVPEMLVMPEYCPTLETFVSDAIRPTINPHQIASSSATIQMYKQNMNFLTALQCDMVLTEGQFLTCKMP</sequence>
<dbReference type="Proteomes" id="UP000317663">
    <property type="component" value="Unassembled WGS sequence"/>
</dbReference>